<dbReference type="Proteomes" id="UP000270342">
    <property type="component" value="Unassembled WGS sequence"/>
</dbReference>
<proteinExistence type="predicted"/>
<organism evidence="2 3">
    <name type="scientific">Pararobbsia silviterrae</name>
    <dbReference type="NCBI Taxonomy" id="1792498"/>
    <lineage>
        <taxon>Bacteria</taxon>
        <taxon>Pseudomonadati</taxon>
        <taxon>Pseudomonadota</taxon>
        <taxon>Betaproteobacteria</taxon>
        <taxon>Burkholderiales</taxon>
        <taxon>Burkholderiaceae</taxon>
        <taxon>Pararobbsia</taxon>
    </lineage>
</organism>
<dbReference type="RefSeq" id="WP_121091284.1">
    <property type="nucleotide sequence ID" value="NZ_RBZU01000019.1"/>
</dbReference>
<sequence length="116" mass="13047">MKKLLQRIAKAFAMKDPRSESKFKLHEARFTLVEHKCALEFYRSSVPMLEARIARLQSEIEADEALEQAKGDSKRIAHAAKGARNAAPALGRQPSAFGGIEQHRTADFERTFAHAR</sequence>
<evidence type="ECO:0000256" key="1">
    <source>
        <dbReference type="SAM" id="MobiDB-lite"/>
    </source>
</evidence>
<evidence type="ECO:0000313" key="2">
    <source>
        <dbReference type="EMBL" id="RKP44737.1"/>
    </source>
</evidence>
<protein>
    <submittedName>
        <fullName evidence="2">Uncharacterized protein</fullName>
    </submittedName>
</protein>
<accession>A0A494X1Z7</accession>
<dbReference type="EMBL" id="RBZU01000019">
    <property type="protein sequence ID" value="RKP44737.1"/>
    <property type="molecule type" value="Genomic_DNA"/>
</dbReference>
<dbReference type="AlphaFoldDB" id="A0A494X1Z7"/>
<keyword evidence="3" id="KW-1185">Reference proteome</keyword>
<reference evidence="2 3" key="1">
    <citation type="submission" date="2018-10" db="EMBL/GenBank/DDBJ databases">
        <title>Robbsia sp. DHC34, isolated from soil.</title>
        <authorList>
            <person name="Gao Z.-H."/>
            <person name="Qiu L.-H."/>
        </authorList>
    </citation>
    <scope>NUCLEOTIDE SEQUENCE [LARGE SCALE GENOMIC DNA]</scope>
    <source>
        <strain evidence="2 3">DHC34</strain>
    </source>
</reference>
<comment type="caution">
    <text evidence="2">The sequence shown here is derived from an EMBL/GenBank/DDBJ whole genome shotgun (WGS) entry which is preliminary data.</text>
</comment>
<feature type="region of interest" description="Disordered" evidence="1">
    <location>
        <begin position="71"/>
        <end position="101"/>
    </location>
</feature>
<evidence type="ECO:0000313" key="3">
    <source>
        <dbReference type="Proteomes" id="UP000270342"/>
    </source>
</evidence>
<gene>
    <name evidence="2" type="ORF">D7S86_27330</name>
</gene>
<name>A0A494X1Z7_9BURK</name>